<comment type="caution">
    <text evidence="1">The sequence shown here is derived from an EMBL/GenBank/DDBJ whole genome shotgun (WGS) entry which is preliminary data.</text>
</comment>
<dbReference type="AlphaFoldDB" id="A0A3R7C2X1"/>
<reference evidence="1 2" key="1">
    <citation type="journal article" date="2018" name="Biotechnol. Adv.">
        <title>Improved genomic resources and new bioinformatic workflow for the carcinogenic parasite Clonorchis sinensis: Biotechnological implications.</title>
        <authorList>
            <person name="Wang D."/>
            <person name="Korhonen P.K."/>
            <person name="Gasser R.B."/>
            <person name="Young N.D."/>
        </authorList>
    </citation>
    <scope>NUCLEOTIDE SEQUENCE [LARGE SCALE GENOMIC DNA]</scope>
    <source>
        <strain evidence="1">Cs-k2</strain>
    </source>
</reference>
<keyword evidence="2" id="KW-1185">Reference proteome</keyword>
<protein>
    <submittedName>
        <fullName evidence="1">Uncharacterized protein</fullName>
    </submittedName>
</protein>
<accession>A0A3R7C2X1</accession>
<name>A0A3R7C2X1_CLOSI</name>
<dbReference type="Proteomes" id="UP000286415">
    <property type="component" value="Unassembled WGS sequence"/>
</dbReference>
<gene>
    <name evidence="1" type="ORF">CSKR_110815</name>
</gene>
<dbReference type="OrthoDB" id="6282088at2759"/>
<reference evidence="1 2" key="2">
    <citation type="journal article" date="2021" name="Genomics">
        <title>High-quality reference genome for Clonorchis sinensis.</title>
        <authorList>
            <person name="Young N.D."/>
            <person name="Stroehlein A.J."/>
            <person name="Kinkar L."/>
            <person name="Wang T."/>
            <person name="Sohn W.M."/>
            <person name="Chang B.C.H."/>
            <person name="Kaur P."/>
            <person name="Weisz D."/>
            <person name="Dudchenko O."/>
            <person name="Aiden E.L."/>
            <person name="Korhonen P.K."/>
            <person name="Gasser R.B."/>
        </authorList>
    </citation>
    <scope>NUCLEOTIDE SEQUENCE [LARGE SCALE GENOMIC DNA]</scope>
    <source>
        <strain evidence="1">Cs-k2</strain>
    </source>
</reference>
<proteinExistence type="predicted"/>
<evidence type="ECO:0000313" key="1">
    <source>
        <dbReference type="EMBL" id="KAG5442820.1"/>
    </source>
</evidence>
<organism evidence="1 2">
    <name type="scientific">Clonorchis sinensis</name>
    <name type="common">Chinese liver fluke</name>
    <dbReference type="NCBI Taxonomy" id="79923"/>
    <lineage>
        <taxon>Eukaryota</taxon>
        <taxon>Metazoa</taxon>
        <taxon>Spiralia</taxon>
        <taxon>Lophotrochozoa</taxon>
        <taxon>Platyhelminthes</taxon>
        <taxon>Trematoda</taxon>
        <taxon>Digenea</taxon>
        <taxon>Opisthorchiida</taxon>
        <taxon>Opisthorchiata</taxon>
        <taxon>Opisthorchiidae</taxon>
        <taxon>Clonorchis</taxon>
    </lineage>
</organism>
<evidence type="ECO:0000313" key="2">
    <source>
        <dbReference type="Proteomes" id="UP000286415"/>
    </source>
</evidence>
<sequence>MFQLLKYIINGIFSWVPGESLVKTIMTLKSTCAENDASPRSPLVPHVPDSRSVDAVYLTGLAACEQRSGCELVRACALLAERVRAILSLTSCAVAKRIELYTKPRKIIHVAIPKPICPDKSYPTKDPPYDTVWLQPSMDHIIRVLQDLARMEKIPRAYLLTDGTSDHSQGSVESHLRKSQDSGMIRLRVSRCTDLLVRVQTEKYMCIERRVPKVTSGHHPIRIAGFLRATWVCVLKCFCYIWLLQCLWWRKKGLTDKEHKRVRVRESTTAASYLIDLDPTLDIARGLLKNVSQKSDNQGSPNMILSAHVYQIDRSPVGQLHPNRPGVQDFESILIALGKASKYGKTDPLINHIYLLTSEPHIEAELVKSVLIRPTPPSFVETMADPVNYRVITNHKLHPTSKQFDDAECCITQYIFRRQEWLKQYFWIFGDRIDISTSHLLRSISKHDSNSMHLGFLRYWPLMNVEDCQLGYSS</sequence>
<dbReference type="EMBL" id="NIRI02000056">
    <property type="protein sequence ID" value="KAG5442820.1"/>
    <property type="molecule type" value="Genomic_DNA"/>
</dbReference>
<dbReference type="InParanoid" id="A0A3R7C2X1"/>